<keyword evidence="1" id="KW-0732">Signal</keyword>
<feature type="chain" id="PRO_5047443968" description="C-type lectin domain-containing protein" evidence="1">
    <location>
        <begin position="29"/>
        <end position="197"/>
    </location>
</feature>
<comment type="caution">
    <text evidence="3">The sequence shown here is derived from an EMBL/GenBank/DDBJ whole genome shotgun (WGS) entry which is preliminary data.</text>
</comment>
<reference evidence="3 4" key="1">
    <citation type="journal article" date="2023" name="Nucleic Acids Res.">
        <title>The hologenome of Daphnia magna reveals possible DNA methylation and microbiome-mediated evolution of the host genome.</title>
        <authorList>
            <person name="Chaturvedi A."/>
            <person name="Li X."/>
            <person name="Dhandapani V."/>
            <person name="Marshall H."/>
            <person name="Kissane S."/>
            <person name="Cuenca-Cambronero M."/>
            <person name="Asole G."/>
            <person name="Calvet F."/>
            <person name="Ruiz-Romero M."/>
            <person name="Marangio P."/>
            <person name="Guigo R."/>
            <person name="Rago D."/>
            <person name="Mirbahai L."/>
            <person name="Eastwood N."/>
            <person name="Colbourne J.K."/>
            <person name="Zhou J."/>
            <person name="Mallon E."/>
            <person name="Orsini L."/>
        </authorList>
    </citation>
    <scope>NUCLEOTIDE SEQUENCE [LARGE SCALE GENOMIC DNA]</scope>
    <source>
        <strain evidence="3">LRV0_1</strain>
    </source>
</reference>
<dbReference type="Pfam" id="PF00059">
    <property type="entry name" value="Lectin_C"/>
    <property type="match status" value="1"/>
</dbReference>
<sequence length="197" mass="21698">MYAYNLPSIVACIFGVLLFNGQVSQQFAVDVIPQQGPGVVHADSHSAVGEKAVTPTACEGSIGNNKCIKIKDKCTCYVNQQLPWRKAFEFCKTNRKDLISIETAKEQADIESFLMPFILEDQVAQKTGGVWTSGTQVPALDTYYWASKQTVFSFANWVYGEPNSDGTPQCVRITLTPEGTWATASCKEAHLPFICQD</sequence>
<dbReference type="PANTHER" id="PTHR45784:SF3">
    <property type="entry name" value="C-TYPE LECTIN DOMAIN FAMILY 4 MEMBER K-LIKE-RELATED"/>
    <property type="match status" value="1"/>
</dbReference>
<dbReference type="SMART" id="SM00034">
    <property type="entry name" value="CLECT"/>
    <property type="match status" value="1"/>
</dbReference>
<dbReference type="CDD" id="cd00037">
    <property type="entry name" value="CLECT"/>
    <property type="match status" value="1"/>
</dbReference>
<keyword evidence="4" id="KW-1185">Reference proteome</keyword>
<dbReference type="Proteomes" id="UP001234178">
    <property type="component" value="Unassembled WGS sequence"/>
</dbReference>
<evidence type="ECO:0000256" key="1">
    <source>
        <dbReference type="SAM" id="SignalP"/>
    </source>
</evidence>
<dbReference type="InterPro" id="IPR016186">
    <property type="entry name" value="C-type_lectin-like/link_sf"/>
</dbReference>
<protein>
    <recommendedName>
        <fullName evidence="2">C-type lectin domain-containing protein</fullName>
    </recommendedName>
</protein>
<name>A0ABR0ANY9_9CRUS</name>
<organism evidence="3 4">
    <name type="scientific">Daphnia magna</name>
    <dbReference type="NCBI Taxonomy" id="35525"/>
    <lineage>
        <taxon>Eukaryota</taxon>
        <taxon>Metazoa</taxon>
        <taxon>Ecdysozoa</taxon>
        <taxon>Arthropoda</taxon>
        <taxon>Crustacea</taxon>
        <taxon>Branchiopoda</taxon>
        <taxon>Diplostraca</taxon>
        <taxon>Cladocera</taxon>
        <taxon>Anomopoda</taxon>
        <taxon>Daphniidae</taxon>
        <taxon>Daphnia</taxon>
    </lineage>
</organism>
<dbReference type="PANTHER" id="PTHR45784">
    <property type="entry name" value="C-TYPE LECTIN DOMAIN FAMILY 20 MEMBER A-RELATED"/>
    <property type="match status" value="1"/>
</dbReference>
<evidence type="ECO:0000259" key="2">
    <source>
        <dbReference type="PROSITE" id="PS50041"/>
    </source>
</evidence>
<feature type="domain" description="C-type lectin" evidence="2">
    <location>
        <begin position="70"/>
        <end position="188"/>
    </location>
</feature>
<dbReference type="EMBL" id="JAOYFB010000038">
    <property type="protein sequence ID" value="KAK4026834.1"/>
    <property type="molecule type" value="Genomic_DNA"/>
</dbReference>
<feature type="signal peptide" evidence="1">
    <location>
        <begin position="1"/>
        <end position="28"/>
    </location>
</feature>
<dbReference type="PROSITE" id="PS50041">
    <property type="entry name" value="C_TYPE_LECTIN_2"/>
    <property type="match status" value="1"/>
</dbReference>
<dbReference type="SUPFAM" id="SSF56436">
    <property type="entry name" value="C-type lectin-like"/>
    <property type="match status" value="1"/>
</dbReference>
<evidence type="ECO:0000313" key="3">
    <source>
        <dbReference type="EMBL" id="KAK4026834.1"/>
    </source>
</evidence>
<dbReference type="InterPro" id="IPR016187">
    <property type="entry name" value="CTDL_fold"/>
</dbReference>
<proteinExistence type="predicted"/>
<gene>
    <name evidence="3" type="ORF">OUZ56_015860</name>
</gene>
<evidence type="ECO:0000313" key="4">
    <source>
        <dbReference type="Proteomes" id="UP001234178"/>
    </source>
</evidence>
<dbReference type="InterPro" id="IPR001304">
    <property type="entry name" value="C-type_lectin-like"/>
</dbReference>
<dbReference type="Gene3D" id="3.10.100.10">
    <property type="entry name" value="Mannose-Binding Protein A, subunit A"/>
    <property type="match status" value="1"/>
</dbReference>
<accession>A0ABR0ANY9</accession>